<feature type="domain" description="CUE" evidence="2">
    <location>
        <begin position="1592"/>
        <end position="1635"/>
    </location>
</feature>
<feature type="region of interest" description="Disordered" evidence="1">
    <location>
        <begin position="1678"/>
        <end position="1703"/>
    </location>
</feature>
<dbReference type="GO" id="GO:0043130">
    <property type="term" value="F:ubiquitin binding"/>
    <property type="evidence" value="ECO:0007669"/>
    <property type="project" value="InterPro"/>
</dbReference>
<gene>
    <name evidence="3" type="ORF">Tsubulata_045183</name>
</gene>
<dbReference type="InterPro" id="IPR035979">
    <property type="entry name" value="RBD_domain_sf"/>
</dbReference>
<protein>
    <recommendedName>
        <fullName evidence="2">CUE domain-containing protein</fullName>
    </recommendedName>
</protein>
<name>A0A9Q0FV95_9ROSI</name>
<dbReference type="SMART" id="SM00546">
    <property type="entry name" value="CUE"/>
    <property type="match status" value="1"/>
</dbReference>
<dbReference type="InterPro" id="IPR052586">
    <property type="entry name" value="ASCC2"/>
</dbReference>
<feature type="region of interest" description="Disordered" evidence="1">
    <location>
        <begin position="1134"/>
        <end position="1195"/>
    </location>
</feature>
<evidence type="ECO:0000313" key="4">
    <source>
        <dbReference type="Proteomes" id="UP001141552"/>
    </source>
</evidence>
<dbReference type="InterPro" id="IPR003892">
    <property type="entry name" value="CUE"/>
</dbReference>
<feature type="compositionally biased region" description="Pro residues" evidence="1">
    <location>
        <begin position="39"/>
        <end position="48"/>
    </location>
</feature>
<dbReference type="InterPro" id="IPR041800">
    <property type="entry name" value="ASCC2_CUE"/>
</dbReference>
<feature type="region of interest" description="Disordered" evidence="1">
    <location>
        <begin position="648"/>
        <end position="686"/>
    </location>
</feature>
<feature type="compositionally biased region" description="Basic and acidic residues" evidence="1">
    <location>
        <begin position="420"/>
        <end position="432"/>
    </location>
</feature>
<dbReference type="InterPro" id="IPR009060">
    <property type="entry name" value="UBA-like_sf"/>
</dbReference>
<dbReference type="PANTHER" id="PTHR21494">
    <property type="entry name" value="ACTIVATING SIGNAL COINTEGRATOR 1 COMPLEX SUBUNIT 2 ASC-1 COMPLEX SUBUNIT P100"/>
    <property type="match status" value="1"/>
</dbReference>
<dbReference type="SUPFAM" id="SSF46934">
    <property type="entry name" value="UBA-like"/>
    <property type="match status" value="1"/>
</dbReference>
<feature type="region of interest" description="Disordered" evidence="1">
    <location>
        <begin position="398"/>
        <end position="445"/>
    </location>
</feature>
<feature type="compositionally biased region" description="Polar residues" evidence="1">
    <location>
        <begin position="657"/>
        <end position="669"/>
    </location>
</feature>
<organism evidence="3 4">
    <name type="scientific">Turnera subulata</name>
    <dbReference type="NCBI Taxonomy" id="218843"/>
    <lineage>
        <taxon>Eukaryota</taxon>
        <taxon>Viridiplantae</taxon>
        <taxon>Streptophyta</taxon>
        <taxon>Embryophyta</taxon>
        <taxon>Tracheophyta</taxon>
        <taxon>Spermatophyta</taxon>
        <taxon>Magnoliopsida</taxon>
        <taxon>eudicotyledons</taxon>
        <taxon>Gunneridae</taxon>
        <taxon>Pentapetalae</taxon>
        <taxon>rosids</taxon>
        <taxon>fabids</taxon>
        <taxon>Malpighiales</taxon>
        <taxon>Passifloraceae</taxon>
        <taxon>Turnera</taxon>
    </lineage>
</organism>
<feature type="compositionally biased region" description="Low complexity" evidence="1">
    <location>
        <begin position="1100"/>
        <end position="1122"/>
    </location>
</feature>
<reference evidence="3" key="2">
    <citation type="journal article" date="2023" name="Plants (Basel)">
        <title>Annotation of the Turnera subulata (Passifloraceae) Draft Genome Reveals the S-Locus Evolved after the Divergence of Turneroideae from Passifloroideae in a Stepwise Manner.</title>
        <authorList>
            <person name="Henning P.M."/>
            <person name="Roalson E.H."/>
            <person name="Mir W."/>
            <person name="McCubbin A.G."/>
            <person name="Shore J.S."/>
        </authorList>
    </citation>
    <scope>NUCLEOTIDE SEQUENCE</scope>
    <source>
        <strain evidence="3">F60SS</strain>
    </source>
</reference>
<comment type="caution">
    <text evidence="3">The sequence shown here is derived from an EMBL/GenBank/DDBJ whole genome shotgun (WGS) entry which is preliminary data.</text>
</comment>
<dbReference type="GO" id="GO:0003676">
    <property type="term" value="F:nucleic acid binding"/>
    <property type="evidence" value="ECO:0007669"/>
    <property type="project" value="InterPro"/>
</dbReference>
<dbReference type="CDD" id="cd14364">
    <property type="entry name" value="CUE_ASCC2"/>
    <property type="match status" value="1"/>
</dbReference>
<sequence length="1913" mass="212144">MAAAEQPLKKRKLYEAQPGSLPSQPPPPGTSPQQESTVIPPPPTPPPLSQEQILARRRNRDEIKSVYDAYRRLKFCISQKEGRHMPDLEQAYLSLIAASRGCTSVQRLVADFIPRYASYCPTALEAAAKGMINMHNCSVAIITKGEDSDGVAFETAKACIFGLVDICLAASSEAPASPVSRGICSAVFQSVLSFFMSSFDGQDVFQIVGKEVLKIQDSLQHFTELKQKFSDEDGSSMVKLSKFRALSLLWILFSRPKNILAACFELFKSTVPERIQEGRHFLSHVIVRLDEDIRGKENDGPISSTISSGKIPESNEIAGTELSPNGKHVLANSASLRSAIFSKYKKLRHMPSLVNASEIIYALEGIFKSFLEVNELDDSHRDSDDDDSDPSKFINQQYLVPRISNHLPGTSPDNGGSRPMDIENNDHRDASHGRSSMPRDPLNQQMLSPVTRTPLDFRSNSFDGRNHNTFASPKHNLGAPYGSLTQSTWLSDGDPAAMDVLSACKQLWLGSLGPDPSEGHIRFQLERFGPIDQFSFFPMKGFALVEYRSIIDAIRAREYMRHHFPWQVKFTDAGLASRGFSNGVAAGSGCHVCVGNILSQWERDEILHESRNVVYKGPCMVTDLTNESALLMEFENPEEAMAVMAHLRQHRREKSNHTPPSNAGSTNAPLPQLDGPRSLPAANISDLRTGNHGSMCNSIVESPHAHALPESPAGSCQKRLSHLSSVFASLRSKYNITKNPNSYDSYMSASISSASARDLDRAPSSTLWIGLPNVNPPFITDDELMSVCSLAISNRGSIVRSTRASMQMGCGWFVEFSTVDVAIAVLNNLRGCPGGPPIPPPQHFQQSPYARPVYLPPSTSWDPRAFREALSHLLLYMLLLLHLPRCSELQCNILTKCFPYLWHHRCHLLHLILKSYLHCHHLHHLSPHHPVHRLLFRLQWDQLMQKVLDSLCNISGRACYVDSDICKYSNANSEPVEWPVKLDMNKRTDFRHREICRLIPCSASDQKGDFISYLKQRECAGVIKIPAVKSMWARLLFILPHSQETCSMLSIAPDASNSLVALVLPKETNFEWNFSGPLEFPIHLGISKSKRENMSRRYSHSNPELNSSSSSNNNSSSSYNSNRNFQKTHKVFVPKNQNHNPKPNPTLSNSLRQSLSNQPDASSSSSSAAAAAAASSSSGRLRMGDGGEVVPSGKAAAGQSGGKFVIYLPQDEAVAAGLGAEEGGLDPVESQRRIVSVAQVKASRVLERRSRWYDFPHRGAKDIVAGVVVGELELSRRVFMLLYRISSNRDPGAHASDEKKLLDLPKLLDICAIYGHENEELTGLLVRNAVKAQPWIQGNLPAVVSHFLDIIHTMHQRCITSLEALFSSGSSGDQASSPLLTDFLEVIDFINDAIVSMDAFVTAYKPAAVLFSCPVDTSYWNEELLVALARLHDTLVPSLQRGFRVLLAGGMLSMRVVKFGWKLLDFCYLSDQLFEDYLPLPAVTKMFPAKVEDPIIRADILVQTFREINGVLYYTEENENRDTFLQSLDKNHHIMSRLQNLQNAGWIVIDDEQQAYLSGIMFSTQKSSSKEPHLVPTTSQSDKVKLDEDAAITESKISQIKDLFPDYGKGFLVACLEVYNQNPEEVIQRILEGTLHEDLQCLDTSLETIPLPKSTSTVATKDKGKGKLVESIPVPFTPVLPSTNQGPGVSRTTNPLGSSSSTIGRFVRKSNDVSDRYTLDTKDEKDEARIASLISQYEYEDEYDDSFDDLGFSVVESGLEENETLSERLNSGKSFGVKVESYPQTAPNTKWGSRKQPQYFVKDGKNYSYRVEGSVAAANANEASLITQAQGGLIYGLGRGGNEQLGYWPSIRSRNSLTSLKWKEEAILDLIGARVELPKNKIRSLILLRWREEQTLEILGAEGEEEEEEGESG</sequence>
<evidence type="ECO:0000259" key="2">
    <source>
        <dbReference type="PROSITE" id="PS51140"/>
    </source>
</evidence>
<dbReference type="PANTHER" id="PTHR21494:SF0">
    <property type="entry name" value="ACTIVATING SIGNAL COINTEGRATOR 1 COMPLEX SUBUNIT 2"/>
    <property type="match status" value="1"/>
</dbReference>
<dbReference type="InterPro" id="IPR012921">
    <property type="entry name" value="SPOC_C"/>
</dbReference>
<accession>A0A9Q0FV95</accession>
<reference evidence="3" key="1">
    <citation type="submission" date="2022-02" db="EMBL/GenBank/DDBJ databases">
        <authorList>
            <person name="Henning P.M."/>
            <person name="McCubbin A.G."/>
            <person name="Shore J.S."/>
        </authorList>
    </citation>
    <scope>NUCLEOTIDE SEQUENCE</scope>
    <source>
        <strain evidence="3">F60SS</strain>
        <tissue evidence="3">Leaves</tissue>
    </source>
</reference>
<dbReference type="EMBL" id="JAKUCV010003972">
    <property type="protein sequence ID" value="KAJ4837006.1"/>
    <property type="molecule type" value="Genomic_DNA"/>
</dbReference>
<dbReference type="Gene3D" id="1.10.8.10">
    <property type="entry name" value="DNA helicase RuvA subunit, C-terminal domain"/>
    <property type="match status" value="1"/>
</dbReference>
<feature type="compositionally biased region" description="Low complexity" evidence="1">
    <location>
        <begin position="1134"/>
        <end position="1178"/>
    </location>
</feature>
<dbReference type="PROSITE" id="PS51140">
    <property type="entry name" value="CUE"/>
    <property type="match status" value="1"/>
</dbReference>
<evidence type="ECO:0000256" key="1">
    <source>
        <dbReference type="SAM" id="MobiDB-lite"/>
    </source>
</evidence>
<evidence type="ECO:0000313" key="3">
    <source>
        <dbReference type="EMBL" id="KAJ4837006.1"/>
    </source>
</evidence>
<feature type="compositionally biased region" description="Polar residues" evidence="1">
    <location>
        <begin position="1680"/>
        <end position="1703"/>
    </location>
</feature>
<dbReference type="Pfam" id="PF07744">
    <property type="entry name" value="SPOC"/>
    <property type="match status" value="1"/>
</dbReference>
<proteinExistence type="predicted"/>
<dbReference type="InterPro" id="IPR012677">
    <property type="entry name" value="Nucleotide-bd_a/b_plait_sf"/>
</dbReference>
<dbReference type="SUPFAM" id="SSF54928">
    <property type="entry name" value="RNA-binding domain, RBD"/>
    <property type="match status" value="1"/>
</dbReference>
<dbReference type="Proteomes" id="UP001141552">
    <property type="component" value="Unassembled WGS sequence"/>
</dbReference>
<feature type="region of interest" description="Disordered" evidence="1">
    <location>
        <begin position="1093"/>
        <end position="1122"/>
    </location>
</feature>
<dbReference type="OrthoDB" id="5577209at2759"/>
<dbReference type="Gene3D" id="3.30.70.330">
    <property type="match status" value="1"/>
</dbReference>
<feature type="region of interest" description="Disordered" evidence="1">
    <location>
        <begin position="298"/>
        <end position="319"/>
    </location>
</feature>
<dbReference type="Pfam" id="PF02845">
    <property type="entry name" value="CUE"/>
    <property type="match status" value="1"/>
</dbReference>
<feature type="region of interest" description="Disordered" evidence="1">
    <location>
        <begin position="1"/>
        <end position="50"/>
    </location>
</feature>
<keyword evidence="4" id="KW-1185">Reference proteome</keyword>